<protein>
    <recommendedName>
        <fullName evidence="7">2-dehydropantoate 2-reductase</fullName>
    </recommendedName>
</protein>
<dbReference type="InterPro" id="IPR003710">
    <property type="entry name" value="ApbA"/>
</dbReference>
<dbReference type="SUPFAM" id="SSF48179">
    <property type="entry name" value="6-phosphogluconate dehydrogenase C-terminal domain-like"/>
    <property type="match status" value="1"/>
</dbReference>
<dbReference type="NCBIfam" id="TIGR00745">
    <property type="entry name" value="apbA_panE"/>
    <property type="match status" value="1"/>
</dbReference>
<reference evidence="6" key="1">
    <citation type="journal article" date="2015" name="Nature">
        <title>Complex archaea that bridge the gap between prokaryotes and eukaryotes.</title>
        <authorList>
            <person name="Spang A."/>
            <person name="Saw J.H."/>
            <person name="Jorgensen S.L."/>
            <person name="Zaremba-Niedzwiedzka K."/>
            <person name="Martijn J."/>
            <person name="Lind A.E."/>
            <person name="van Eijk R."/>
            <person name="Schleper C."/>
            <person name="Guy L."/>
            <person name="Ettema T.J."/>
        </authorList>
    </citation>
    <scope>NUCLEOTIDE SEQUENCE</scope>
</reference>
<dbReference type="InterPro" id="IPR036291">
    <property type="entry name" value="NAD(P)-bd_dom_sf"/>
</dbReference>
<feature type="non-terminal residue" evidence="6">
    <location>
        <position position="1"/>
    </location>
</feature>
<dbReference type="FunFam" id="1.10.1040.10:FF:000017">
    <property type="entry name" value="2-dehydropantoate 2-reductase"/>
    <property type="match status" value="1"/>
</dbReference>
<organism evidence="6">
    <name type="scientific">marine sediment metagenome</name>
    <dbReference type="NCBI Taxonomy" id="412755"/>
    <lineage>
        <taxon>unclassified sequences</taxon>
        <taxon>metagenomes</taxon>
        <taxon>ecological metagenomes</taxon>
    </lineage>
</organism>
<dbReference type="InterPro" id="IPR013752">
    <property type="entry name" value="KPA_reductase"/>
</dbReference>
<sequence length="283" mass="31827">DVTFAARGKYLDSLKTSGLKIRSYKGDLSLRVNAIENPEELGEIDLILMCVKSYDTEEATLQCMKNIGGSTIVLSLQNGVDNEEKIGRIVGRNKVLGGVVLISSELNQSWEICHYAYGKIIIGEMDGRISDRVHKVADIFKNAHIPCSISNDIQKELWKKLVWNAAFNSVSAITRSAVEEILDREETRELVRLTMMEVLNIAREIGHNLDECVVEEYLVVPEKSQEARTSTLQDLLKRKPLEIEAMNGVVVTYGKKLGIPTPYNSSLYALLKLINNKPQQYRK</sequence>
<proteinExistence type="inferred from homology"/>
<dbReference type="InterPro" id="IPR051402">
    <property type="entry name" value="KPR-Related"/>
</dbReference>
<evidence type="ECO:0000259" key="5">
    <source>
        <dbReference type="Pfam" id="PF08546"/>
    </source>
</evidence>
<evidence type="ECO:0000313" key="6">
    <source>
        <dbReference type="EMBL" id="KKL72299.1"/>
    </source>
</evidence>
<evidence type="ECO:0000256" key="2">
    <source>
        <dbReference type="ARBA" id="ARBA00022857"/>
    </source>
</evidence>
<dbReference type="EMBL" id="LAZR01025316">
    <property type="protein sequence ID" value="KKL72299.1"/>
    <property type="molecule type" value="Genomic_DNA"/>
</dbReference>
<comment type="similarity">
    <text evidence="1">Belongs to the ketopantoate reductase family.</text>
</comment>
<dbReference type="GO" id="GO:0015940">
    <property type="term" value="P:pantothenate biosynthetic process"/>
    <property type="evidence" value="ECO:0007669"/>
    <property type="project" value="InterPro"/>
</dbReference>
<dbReference type="Gene3D" id="1.10.1040.10">
    <property type="entry name" value="N-(1-d-carboxylethyl)-l-norvaline Dehydrogenase, domain 2"/>
    <property type="match status" value="1"/>
</dbReference>
<dbReference type="PANTHER" id="PTHR21708:SF26">
    <property type="entry name" value="2-DEHYDROPANTOATE 2-REDUCTASE"/>
    <property type="match status" value="1"/>
</dbReference>
<dbReference type="AlphaFoldDB" id="A0A0F9EEC6"/>
<feature type="domain" description="Ketopantoate reductase N-terminal" evidence="4">
    <location>
        <begin position="1"/>
        <end position="126"/>
    </location>
</feature>
<feature type="domain" description="Ketopantoate reductase C-terminal" evidence="5">
    <location>
        <begin position="152"/>
        <end position="274"/>
    </location>
</feature>
<dbReference type="GO" id="GO:0005737">
    <property type="term" value="C:cytoplasm"/>
    <property type="evidence" value="ECO:0007669"/>
    <property type="project" value="TreeGrafter"/>
</dbReference>
<dbReference type="InterPro" id="IPR013328">
    <property type="entry name" value="6PGD_dom2"/>
</dbReference>
<dbReference type="InterPro" id="IPR008927">
    <property type="entry name" value="6-PGluconate_DH-like_C_sf"/>
</dbReference>
<dbReference type="SUPFAM" id="SSF51735">
    <property type="entry name" value="NAD(P)-binding Rossmann-fold domains"/>
    <property type="match status" value="1"/>
</dbReference>
<dbReference type="Pfam" id="PF08546">
    <property type="entry name" value="ApbA_C"/>
    <property type="match status" value="1"/>
</dbReference>
<evidence type="ECO:0000256" key="3">
    <source>
        <dbReference type="ARBA" id="ARBA00023002"/>
    </source>
</evidence>
<name>A0A0F9EEC6_9ZZZZ</name>
<keyword evidence="2" id="KW-0521">NADP</keyword>
<dbReference type="InterPro" id="IPR013332">
    <property type="entry name" value="KPR_N"/>
</dbReference>
<keyword evidence="3" id="KW-0560">Oxidoreductase</keyword>
<dbReference type="PANTHER" id="PTHR21708">
    <property type="entry name" value="PROBABLE 2-DEHYDROPANTOATE 2-REDUCTASE"/>
    <property type="match status" value="1"/>
</dbReference>
<gene>
    <name evidence="6" type="ORF">LCGC14_2086320</name>
</gene>
<dbReference type="GO" id="GO:0008677">
    <property type="term" value="F:2-dehydropantoate 2-reductase activity"/>
    <property type="evidence" value="ECO:0007669"/>
    <property type="project" value="InterPro"/>
</dbReference>
<dbReference type="Gene3D" id="3.40.50.720">
    <property type="entry name" value="NAD(P)-binding Rossmann-like Domain"/>
    <property type="match status" value="1"/>
</dbReference>
<evidence type="ECO:0008006" key="7">
    <source>
        <dbReference type="Google" id="ProtNLM"/>
    </source>
</evidence>
<evidence type="ECO:0000256" key="1">
    <source>
        <dbReference type="ARBA" id="ARBA00007870"/>
    </source>
</evidence>
<evidence type="ECO:0000259" key="4">
    <source>
        <dbReference type="Pfam" id="PF02558"/>
    </source>
</evidence>
<accession>A0A0F9EEC6</accession>
<comment type="caution">
    <text evidence="6">The sequence shown here is derived from an EMBL/GenBank/DDBJ whole genome shotgun (WGS) entry which is preliminary data.</text>
</comment>
<dbReference type="Pfam" id="PF02558">
    <property type="entry name" value="ApbA"/>
    <property type="match status" value="1"/>
</dbReference>